<dbReference type="Proteomes" id="UP000050331">
    <property type="component" value="Chromosome"/>
</dbReference>
<dbReference type="PANTHER" id="PTHR43236">
    <property type="entry name" value="ANTITOXIN HIGA1"/>
    <property type="match status" value="1"/>
</dbReference>
<feature type="domain" description="HTH cro/C1-type" evidence="2">
    <location>
        <begin position="7"/>
        <end position="61"/>
    </location>
</feature>
<dbReference type="InterPro" id="IPR052345">
    <property type="entry name" value="Rad_response_metalloprotease"/>
</dbReference>
<dbReference type="PANTHER" id="PTHR43236:SF1">
    <property type="entry name" value="BLL7220 PROTEIN"/>
    <property type="match status" value="1"/>
</dbReference>
<dbReference type="KEGG" id="lao:AOX59_16960"/>
<dbReference type="Pfam" id="PF01381">
    <property type="entry name" value="HTH_3"/>
    <property type="match status" value="1"/>
</dbReference>
<dbReference type="Gene3D" id="1.10.260.40">
    <property type="entry name" value="lambda repressor-like DNA-binding domains"/>
    <property type="match status" value="1"/>
</dbReference>
<evidence type="ECO:0000256" key="1">
    <source>
        <dbReference type="ARBA" id="ARBA00007227"/>
    </source>
</evidence>
<proteinExistence type="inferred from homology"/>
<dbReference type="EMBL" id="CP013862">
    <property type="protein sequence ID" value="ALX50117.1"/>
    <property type="molecule type" value="Genomic_DNA"/>
</dbReference>
<dbReference type="GO" id="GO:0003677">
    <property type="term" value="F:DNA binding"/>
    <property type="evidence" value="ECO:0007669"/>
    <property type="project" value="InterPro"/>
</dbReference>
<keyword evidence="4" id="KW-1185">Reference proteome</keyword>
<evidence type="ECO:0000313" key="4">
    <source>
        <dbReference type="Proteomes" id="UP000050331"/>
    </source>
</evidence>
<gene>
    <name evidence="3" type="ORF">AOX59_16960</name>
</gene>
<reference evidence="3 4" key="1">
    <citation type="submission" date="2016-01" db="EMBL/GenBank/DDBJ databases">
        <title>Complete genome sequence of strain Lentibacillus amyloliquefaciens LAM0015T isolated from saline sediment.</title>
        <authorList>
            <person name="Wang J.-L."/>
            <person name="He M.-X."/>
        </authorList>
    </citation>
    <scope>NUCLEOTIDE SEQUENCE [LARGE SCALE GENOMIC DNA]</scope>
    <source>
        <strain evidence="3 4">LAM0015</strain>
    </source>
</reference>
<comment type="similarity">
    <text evidence="1">Belongs to the short-chain fatty acyl-CoA assimilation regulator (ScfR) family.</text>
</comment>
<evidence type="ECO:0000313" key="3">
    <source>
        <dbReference type="EMBL" id="ALX50117.1"/>
    </source>
</evidence>
<dbReference type="SMART" id="SM00530">
    <property type="entry name" value="HTH_XRE"/>
    <property type="match status" value="1"/>
</dbReference>
<organism evidence="3 4">
    <name type="scientific">Lentibacillus amyloliquefaciens</name>
    <dbReference type="NCBI Taxonomy" id="1472767"/>
    <lineage>
        <taxon>Bacteria</taxon>
        <taxon>Bacillati</taxon>
        <taxon>Bacillota</taxon>
        <taxon>Bacilli</taxon>
        <taxon>Bacillales</taxon>
        <taxon>Bacillaceae</taxon>
        <taxon>Lentibacillus</taxon>
    </lineage>
</organism>
<accession>A0A0U4FWH6</accession>
<protein>
    <submittedName>
        <fullName evidence="3">Transcriptional regulator</fullName>
    </submittedName>
</protein>
<dbReference type="OrthoDB" id="9816277at2"/>
<sequence length="393" mass="46101">MFVGTNLTNIRILHGFTRKQLAASLGITEQAVWQYENGYVSPKMTVINNLKEIFNVKSKYFYQGNFLRKYKKDNVNYNHIAFRSSLINSVQKTQFEAAHIENLIAFLDFINRKLLLPENRLIKLRNYVIEMIAYSDSREEGIKRAAAYARDFLGLSNKNNHNLLFLLEKNGAFIFEKAIGDKIDAYSLWSIDEKPYMMLGNLKKSAARRNFDLAHELGHLLLHYKVEFALHDKKHLRECEHEANLFAGAFLLPEQEFIGDFQLISKVSHPDSYLELKRKWMVSIQAMAFRAHSLQLISYQQYRYFNIMLNRLKYKEIEPLDRELQVPRPGKIKSILQLLFEKKYLSLEELVDSMEVDIGYLTNLTGIESNFFKQYQSQQAQQFSITDLDYKVN</sequence>
<dbReference type="InterPro" id="IPR010359">
    <property type="entry name" value="IrrE_HExxH"/>
</dbReference>
<dbReference type="Pfam" id="PF06114">
    <property type="entry name" value="Peptidase_M78"/>
    <property type="match status" value="1"/>
</dbReference>
<dbReference type="CDD" id="cd00093">
    <property type="entry name" value="HTH_XRE"/>
    <property type="match status" value="1"/>
</dbReference>
<dbReference type="RefSeq" id="WP_068447294.1">
    <property type="nucleotide sequence ID" value="NZ_CP013862.1"/>
</dbReference>
<dbReference type="PROSITE" id="PS50943">
    <property type="entry name" value="HTH_CROC1"/>
    <property type="match status" value="1"/>
</dbReference>
<dbReference type="SUPFAM" id="SSF47413">
    <property type="entry name" value="lambda repressor-like DNA-binding domains"/>
    <property type="match status" value="1"/>
</dbReference>
<dbReference type="STRING" id="1472767.AOX59_16960"/>
<dbReference type="Gene3D" id="1.10.10.2910">
    <property type="match status" value="1"/>
</dbReference>
<dbReference type="InterPro" id="IPR010982">
    <property type="entry name" value="Lambda_DNA-bd_dom_sf"/>
</dbReference>
<name>A0A0U4FWH6_9BACI</name>
<dbReference type="AlphaFoldDB" id="A0A0U4FWH6"/>
<dbReference type="InterPro" id="IPR001387">
    <property type="entry name" value="Cro/C1-type_HTH"/>
</dbReference>
<evidence type="ECO:0000259" key="2">
    <source>
        <dbReference type="PROSITE" id="PS50943"/>
    </source>
</evidence>